<feature type="compositionally biased region" description="Low complexity" evidence="10">
    <location>
        <begin position="91"/>
        <end position="102"/>
    </location>
</feature>
<keyword evidence="6 11" id="KW-1133">Transmembrane helix</keyword>
<dbReference type="OrthoDB" id="2942533at2759"/>
<evidence type="ECO:0000313" key="13">
    <source>
        <dbReference type="Proteomes" id="UP000664859"/>
    </source>
</evidence>
<dbReference type="SUPFAM" id="SSF48452">
    <property type="entry name" value="TPR-like"/>
    <property type="match status" value="3"/>
</dbReference>
<gene>
    <name evidence="12" type="ORF">JKP88DRAFT_265995</name>
</gene>
<proteinExistence type="inferred from homology"/>
<evidence type="ECO:0000256" key="6">
    <source>
        <dbReference type="ARBA" id="ARBA00022989"/>
    </source>
</evidence>
<reference evidence="12" key="1">
    <citation type="submission" date="2021-02" db="EMBL/GenBank/DDBJ databases">
        <title>First Annotated Genome of the Yellow-green Alga Tribonema minus.</title>
        <authorList>
            <person name="Mahan K.M."/>
        </authorList>
    </citation>
    <scope>NUCLEOTIDE SEQUENCE</scope>
    <source>
        <strain evidence="12">UTEX B ZZ1240</strain>
    </source>
</reference>
<evidence type="ECO:0000256" key="11">
    <source>
        <dbReference type="SAM" id="Phobius"/>
    </source>
</evidence>
<dbReference type="InterPro" id="IPR011990">
    <property type="entry name" value="TPR-like_helical_dom_sf"/>
</dbReference>
<sequence>MRTNKEQTVVAVAVVSVLVGLSLLYYKRSASKTSAPPGAGGGKATPPSPVRPQARSPPPRRRPAPERVVAEDVPSDEEEEEGEGVGGGGTAETAGSGAGETVETAEEAAEREREDEIAQHKARFHELTQEASRLFKRKRYAEAAQRYTDAMDACARVPGYEARRVALLNNRAAMYEKAGESERCLEDCDRVRVSIRVSCVALLNNRAVMYEKAGEPERCLKDCDRCLELERVRKARVLEGRGRQFISSKFAYKSQVFPGTKCDASTSTAIHRCLELEKFHPLARVRKARVLEGWGRDSEALVELCAHMIGRKIVYEDALRQVLELVILQLVKLCTHAIGRERAYMQTRYSREVPPEPPQRLDEIVKKVADAAAEEVFNEIEESGAAKPLPPASAIYETLRTFESHDGIVERFGAADVAALGEVIQTAALEEARVAALHDRGMAHVANRNFGNAQQCNTVVGFHNEEAHVAALRDSGMARVTARKYGTAAEDFVRAFEILQDESVALNVEAKTRAEVLSWHGTFLHLGQDLEGALQVYTLASELDPTNIDILIKLAGVAIDQGDMDRGNVIFSKAMDLNVKCATTYMFQAQVRSLQSDPEGARNDLQTCLALNPRHASAAVRLVQEYLQAAMSDASAEDAAAFLDQAGQVADIAIVRSPDSAELMLCKADLLFQRGLMASDEDMIESVYMQTYAYIRLCTPFRALYEFHTPDMAELMLCKEVLRLQSGLMETDPHMIEEAFGWYDRAIDSDPRGANPPLTKALRLLQRVDIAQSVGKMRDAVNYEAEAERLMERTLEIDGEIVTPILHLAQSKVRKATTEEAIMEGIALYDRAMRLTRDREEIGTLCQMKAAALSKLQAAQLLGVSLEALV</sequence>
<keyword evidence="13" id="KW-1185">Reference proteome</keyword>
<keyword evidence="2 11" id="KW-0812">Transmembrane</keyword>
<evidence type="ECO:0000256" key="9">
    <source>
        <dbReference type="ARBA" id="ARBA00038030"/>
    </source>
</evidence>
<protein>
    <recommendedName>
        <fullName evidence="14">Mitochondrial import receptor subunit TOM70</fullName>
    </recommendedName>
</protein>
<evidence type="ECO:0000256" key="7">
    <source>
        <dbReference type="ARBA" id="ARBA00023128"/>
    </source>
</evidence>
<dbReference type="AlphaFoldDB" id="A0A835YGR5"/>
<organism evidence="12 13">
    <name type="scientific">Tribonema minus</name>
    <dbReference type="NCBI Taxonomy" id="303371"/>
    <lineage>
        <taxon>Eukaryota</taxon>
        <taxon>Sar</taxon>
        <taxon>Stramenopiles</taxon>
        <taxon>Ochrophyta</taxon>
        <taxon>PX clade</taxon>
        <taxon>Xanthophyceae</taxon>
        <taxon>Tribonematales</taxon>
        <taxon>Tribonemataceae</taxon>
        <taxon>Tribonema</taxon>
    </lineage>
</organism>
<evidence type="ECO:0008006" key="14">
    <source>
        <dbReference type="Google" id="ProtNLM"/>
    </source>
</evidence>
<keyword evidence="3" id="KW-0677">Repeat</keyword>
<evidence type="ECO:0000256" key="2">
    <source>
        <dbReference type="ARBA" id="ARBA00022692"/>
    </source>
</evidence>
<accession>A0A835YGR5</accession>
<dbReference type="Gene3D" id="1.25.40.10">
    <property type="entry name" value="Tetratricopeptide repeat domain"/>
    <property type="match status" value="2"/>
</dbReference>
<comment type="similarity">
    <text evidence="9">Belongs to the Tom70 family.</text>
</comment>
<feature type="transmembrane region" description="Helical" evidence="11">
    <location>
        <begin position="7"/>
        <end position="26"/>
    </location>
</feature>
<keyword evidence="7" id="KW-0496">Mitochondrion</keyword>
<dbReference type="Proteomes" id="UP000664859">
    <property type="component" value="Unassembled WGS sequence"/>
</dbReference>
<dbReference type="SMART" id="SM00028">
    <property type="entry name" value="TPR"/>
    <property type="match status" value="4"/>
</dbReference>
<keyword evidence="8 11" id="KW-0472">Membrane</keyword>
<feature type="region of interest" description="Disordered" evidence="10">
    <location>
        <begin position="31"/>
        <end position="117"/>
    </location>
</feature>
<evidence type="ECO:0000313" key="12">
    <source>
        <dbReference type="EMBL" id="KAG5175067.1"/>
    </source>
</evidence>
<evidence type="ECO:0000256" key="5">
    <source>
        <dbReference type="ARBA" id="ARBA00022803"/>
    </source>
</evidence>
<evidence type="ECO:0000256" key="8">
    <source>
        <dbReference type="ARBA" id="ARBA00023136"/>
    </source>
</evidence>
<comment type="subcellular location">
    <subcellularLocation>
        <location evidence="1">Mitochondrion outer membrane</location>
        <topology evidence="1">Single-pass membrane protein</topology>
    </subcellularLocation>
</comment>
<dbReference type="PANTHER" id="PTHR46208">
    <property type="entry name" value="MITOCHONDRIAL IMPORT RECEPTOR SUBUNIT TOM70"/>
    <property type="match status" value="1"/>
</dbReference>
<feature type="compositionally biased region" description="Basic and acidic residues" evidence="10">
    <location>
        <begin position="108"/>
        <end position="117"/>
    </location>
</feature>
<feature type="compositionally biased region" description="Acidic residues" evidence="10">
    <location>
        <begin position="73"/>
        <end position="83"/>
    </location>
</feature>
<evidence type="ECO:0000256" key="1">
    <source>
        <dbReference type="ARBA" id="ARBA00004572"/>
    </source>
</evidence>
<keyword evidence="5" id="KW-0802">TPR repeat</keyword>
<dbReference type="PANTHER" id="PTHR46208:SF1">
    <property type="entry name" value="MITOCHONDRIAL IMPORT RECEPTOR SUBUNIT TOM70"/>
    <property type="match status" value="1"/>
</dbReference>
<dbReference type="GO" id="GO:0005741">
    <property type="term" value="C:mitochondrial outer membrane"/>
    <property type="evidence" value="ECO:0007669"/>
    <property type="project" value="UniProtKB-SubCell"/>
</dbReference>
<comment type="caution">
    <text evidence="12">The sequence shown here is derived from an EMBL/GenBank/DDBJ whole genome shotgun (WGS) entry which is preliminary data.</text>
</comment>
<evidence type="ECO:0000256" key="3">
    <source>
        <dbReference type="ARBA" id="ARBA00022737"/>
    </source>
</evidence>
<evidence type="ECO:0000256" key="10">
    <source>
        <dbReference type="SAM" id="MobiDB-lite"/>
    </source>
</evidence>
<keyword evidence="4" id="KW-1000">Mitochondrion outer membrane</keyword>
<name>A0A835YGR5_9STRA</name>
<evidence type="ECO:0000256" key="4">
    <source>
        <dbReference type="ARBA" id="ARBA00022787"/>
    </source>
</evidence>
<dbReference type="InterPro" id="IPR019734">
    <property type="entry name" value="TPR_rpt"/>
</dbReference>
<dbReference type="EMBL" id="JAFCMP010000555">
    <property type="protein sequence ID" value="KAG5175067.1"/>
    <property type="molecule type" value="Genomic_DNA"/>
</dbReference>